<accession>A0A0C2DBM5</accession>
<dbReference type="GO" id="GO:0030170">
    <property type="term" value="F:pyridoxal phosphate binding"/>
    <property type="evidence" value="ECO:0007669"/>
    <property type="project" value="InterPro"/>
</dbReference>
<organism evidence="5 6">
    <name type="scientific">Enhygromyxa salina</name>
    <dbReference type="NCBI Taxonomy" id="215803"/>
    <lineage>
        <taxon>Bacteria</taxon>
        <taxon>Pseudomonadati</taxon>
        <taxon>Myxococcota</taxon>
        <taxon>Polyangia</taxon>
        <taxon>Nannocystales</taxon>
        <taxon>Nannocystaceae</taxon>
        <taxon>Enhygromyxa</taxon>
    </lineage>
</organism>
<reference evidence="5 6" key="1">
    <citation type="submission" date="2014-12" db="EMBL/GenBank/DDBJ databases">
        <title>Genome assembly of Enhygromyxa salina DSM 15201.</title>
        <authorList>
            <person name="Sharma G."/>
            <person name="Subramanian S."/>
        </authorList>
    </citation>
    <scope>NUCLEOTIDE SEQUENCE [LARGE SCALE GENOMIC DNA]</scope>
    <source>
        <strain evidence="5 6">DSM 15201</strain>
    </source>
</reference>
<dbReference type="GO" id="GO:0005737">
    <property type="term" value="C:cytoplasm"/>
    <property type="evidence" value="ECO:0007669"/>
    <property type="project" value="TreeGrafter"/>
</dbReference>
<dbReference type="Gene3D" id="3.90.1150.10">
    <property type="entry name" value="Aspartate Aminotransferase, domain 1"/>
    <property type="match status" value="1"/>
</dbReference>
<evidence type="ECO:0000256" key="3">
    <source>
        <dbReference type="PIRSR" id="PIRSR001434-2"/>
    </source>
</evidence>
<comment type="similarity">
    <text evidence="4">Belongs to the trans-sulfuration enzymes family.</text>
</comment>
<dbReference type="EMBL" id="JMCC02000008">
    <property type="protein sequence ID" value="KIG18825.1"/>
    <property type="molecule type" value="Genomic_DNA"/>
</dbReference>
<dbReference type="GO" id="GO:0019346">
    <property type="term" value="P:transsulfuration"/>
    <property type="evidence" value="ECO:0007669"/>
    <property type="project" value="InterPro"/>
</dbReference>
<dbReference type="GO" id="GO:0004123">
    <property type="term" value="F:cystathionine gamma-lyase activity"/>
    <property type="evidence" value="ECO:0007669"/>
    <property type="project" value="TreeGrafter"/>
</dbReference>
<dbReference type="AlphaFoldDB" id="A0A0C2DBM5"/>
<dbReference type="SUPFAM" id="SSF53383">
    <property type="entry name" value="PLP-dependent transferases"/>
    <property type="match status" value="1"/>
</dbReference>
<dbReference type="Proteomes" id="UP000031599">
    <property type="component" value="Unassembled WGS sequence"/>
</dbReference>
<dbReference type="CDD" id="cd00614">
    <property type="entry name" value="CGS_like"/>
    <property type="match status" value="1"/>
</dbReference>
<dbReference type="PIRSF" id="PIRSF001434">
    <property type="entry name" value="CGS"/>
    <property type="match status" value="1"/>
</dbReference>
<dbReference type="InterPro" id="IPR015424">
    <property type="entry name" value="PyrdxlP-dep_Trfase"/>
</dbReference>
<evidence type="ECO:0000313" key="5">
    <source>
        <dbReference type="EMBL" id="KIG18825.1"/>
    </source>
</evidence>
<evidence type="ECO:0000256" key="1">
    <source>
        <dbReference type="ARBA" id="ARBA00001933"/>
    </source>
</evidence>
<sequence length="394" mass="41454">MTSPSTLLLHPDYPAHADPGPAIPGRAIVPAIARSTINTLDGPGADALVAGHGLRDADVYGRFGTATTREAAKLIARLEHGEAALLTSSGMAAITTTLTSLIPPGGRFVCADVVYGGTDSVIATGLAARGIQTARFDACEPAQLEQLLRELEPDLVWCESIANPLLQVARVRELAQLCQTAGVPLGVDATFAGGMAQHPLELGASVVVHSATKYLNGHSDVIAGAIVSDEATIDRCFATLCHTGCCIDPQAAWLLARGLRTLPLRWDRQVQTANLLAARLADHPAVARVHHPSLARDAMCAAPLRSAGAVLAFELASRDEDAAQRMLARLRLCTHATSLGGIETLICLPSRTSHASLDPQLRRSRGIADALLRLSVGIEDPEDLWADLARALAH</sequence>
<gene>
    <name evidence="5" type="ORF">DB30_07161</name>
</gene>
<dbReference type="InterPro" id="IPR015422">
    <property type="entry name" value="PyrdxlP-dep_Trfase_small"/>
</dbReference>
<feature type="modified residue" description="N6-(pyridoxal phosphate)lysine" evidence="3">
    <location>
        <position position="213"/>
    </location>
</feature>
<protein>
    <submittedName>
        <fullName evidence="5">Cystathionine gamma-synthase</fullName>
    </submittedName>
</protein>
<proteinExistence type="inferred from homology"/>
<name>A0A0C2DBM5_9BACT</name>
<dbReference type="PANTHER" id="PTHR11808">
    <property type="entry name" value="TRANS-SULFURATION ENZYME FAMILY MEMBER"/>
    <property type="match status" value="1"/>
</dbReference>
<evidence type="ECO:0000313" key="6">
    <source>
        <dbReference type="Proteomes" id="UP000031599"/>
    </source>
</evidence>
<evidence type="ECO:0000256" key="4">
    <source>
        <dbReference type="RuleBase" id="RU362118"/>
    </source>
</evidence>
<dbReference type="InterPro" id="IPR015421">
    <property type="entry name" value="PyrdxlP-dep_Trfase_major"/>
</dbReference>
<dbReference type="RefSeq" id="WP_052546596.1">
    <property type="nucleotide sequence ID" value="NZ_JMCC02000008.1"/>
</dbReference>
<dbReference type="GO" id="GO:0019343">
    <property type="term" value="P:cysteine biosynthetic process via cystathionine"/>
    <property type="evidence" value="ECO:0007669"/>
    <property type="project" value="TreeGrafter"/>
</dbReference>
<evidence type="ECO:0000256" key="2">
    <source>
        <dbReference type="ARBA" id="ARBA00022898"/>
    </source>
</evidence>
<dbReference type="Gene3D" id="3.40.640.10">
    <property type="entry name" value="Type I PLP-dependent aspartate aminotransferase-like (Major domain)"/>
    <property type="match status" value="1"/>
</dbReference>
<dbReference type="PANTHER" id="PTHR11808:SF85">
    <property type="entry name" value="CYSTATHIONINE GAMMA-LYASE-RELATED"/>
    <property type="match status" value="1"/>
</dbReference>
<keyword evidence="2 3" id="KW-0663">Pyridoxal phosphate</keyword>
<dbReference type="FunFam" id="3.40.640.10:FF:000046">
    <property type="entry name" value="Cystathionine gamma-lyase"/>
    <property type="match status" value="1"/>
</dbReference>
<comment type="cofactor">
    <cofactor evidence="1 4">
        <name>pyridoxal 5'-phosphate</name>
        <dbReference type="ChEBI" id="CHEBI:597326"/>
    </cofactor>
</comment>
<dbReference type="Pfam" id="PF01053">
    <property type="entry name" value="Cys_Met_Meta_PP"/>
    <property type="match status" value="1"/>
</dbReference>
<comment type="caution">
    <text evidence="5">The sequence shown here is derived from an EMBL/GenBank/DDBJ whole genome shotgun (WGS) entry which is preliminary data.</text>
</comment>
<dbReference type="InterPro" id="IPR000277">
    <property type="entry name" value="Cys/Met-Metab_PyrdxlP-dep_enz"/>
</dbReference>